<evidence type="ECO:0000313" key="2">
    <source>
        <dbReference type="Proteomes" id="UP001396334"/>
    </source>
</evidence>
<organism evidence="1 2">
    <name type="scientific">Hibiscus sabdariffa</name>
    <name type="common">roselle</name>
    <dbReference type="NCBI Taxonomy" id="183260"/>
    <lineage>
        <taxon>Eukaryota</taxon>
        <taxon>Viridiplantae</taxon>
        <taxon>Streptophyta</taxon>
        <taxon>Embryophyta</taxon>
        <taxon>Tracheophyta</taxon>
        <taxon>Spermatophyta</taxon>
        <taxon>Magnoliopsida</taxon>
        <taxon>eudicotyledons</taxon>
        <taxon>Gunneridae</taxon>
        <taxon>Pentapetalae</taxon>
        <taxon>rosids</taxon>
        <taxon>malvids</taxon>
        <taxon>Malvales</taxon>
        <taxon>Malvaceae</taxon>
        <taxon>Malvoideae</taxon>
        <taxon>Hibiscus</taxon>
    </lineage>
</organism>
<keyword evidence="2" id="KW-1185">Reference proteome</keyword>
<comment type="caution">
    <text evidence="1">The sequence shown here is derived from an EMBL/GenBank/DDBJ whole genome shotgun (WGS) entry which is preliminary data.</text>
</comment>
<sequence>MSVPWLTLKGIMVMNLKASHCFRMMWPTTALLFSSFELPRHGCPMQEVDIIQSKEVLRERTMAGSKSGKRASGRVAEPADFGYKAFGFMPTQSDN</sequence>
<dbReference type="EMBL" id="JBBPBN010000007">
    <property type="protein sequence ID" value="KAK9034036.1"/>
    <property type="molecule type" value="Genomic_DNA"/>
</dbReference>
<reference evidence="1 2" key="1">
    <citation type="journal article" date="2024" name="G3 (Bethesda)">
        <title>Genome assembly of Hibiscus sabdariffa L. provides insights into metabolisms of medicinal natural products.</title>
        <authorList>
            <person name="Kim T."/>
        </authorList>
    </citation>
    <scope>NUCLEOTIDE SEQUENCE [LARGE SCALE GENOMIC DNA]</scope>
    <source>
        <strain evidence="1">TK-2024</strain>
        <tissue evidence="1">Old leaves</tissue>
    </source>
</reference>
<name>A0ABR2T962_9ROSI</name>
<dbReference type="Proteomes" id="UP001396334">
    <property type="component" value="Unassembled WGS sequence"/>
</dbReference>
<gene>
    <name evidence="1" type="ORF">V6N11_050215</name>
</gene>
<proteinExistence type="predicted"/>
<evidence type="ECO:0000313" key="1">
    <source>
        <dbReference type="EMBL" id="KAK9034036.1"/>
    </source>
</evidence>
<protein>
    <submittedName>
        <fullName evidence="1">Uncharacterized protein</fullName>
    </submittedName>
</protein>
<accession>A0ABR2T962</accession>